<dbReference type="PANTHER" id="PTHR21237">
    <property type="entry name" value="GRPE PROTEIN"/>
    <property type="match status" value="1"/>
</dbReference>
<evidence type="ECO:0000256" key="2">
    <source>
        <dbReference type="ARBA" id="ARBA00023186"/>
    </source>
</evidence>
<dbReference type="SUPFAM" id="SSF58014">
    <property type="entry name" value="Coiled-coil domain of nucleotide exchange factor GrpE"/>
    <property type="match status" value="1"/>
</dbReference>
<dbReference type="SUPFAM" id="SSF51064">
    <property type="entry name" value="Head domain of nucleotide exchange factor GrpE"/>
    <property type="match status" value="1"/>
</dbReference>
<evidence type="ECO:0000256" key="1">
    <source>
        <dbReference type="ARBA" id="ARBA00009054"/>
    </source>
</evidence>
<dbReference type="PROSITE" id="PS01071">
    <property type="entry name" value="GRPE"/>
    <property type="match status" value="1"/>
</dbReference>
<dbReference type="PRINTS" id="PR00773">
    <property type="entry name" value="GRPEPROTEIN"/>
</dbReference>
<dbReference type="GO" id="GO:0051082">
    <property type="term" value="F:unfolded protein binding"/>
    <property type="evidence" value="ECO:0007669"/>
    <property type="project" value="TreeGrafter"/>
</dbReference>
<dbReference type="Gene3D" id="2.30.22.10">
    <property type="entry name" value="Head domain of nucleotide exchange factor GrpE"/>
    <property type="match status" value="1"/>
</dbReference>
<keyword evidence="4" id="KW-0346">Stress response</keyword>
<proteinExistence type="inferred from homology"/>
<dbReference type="InterPro" id="IPR000740">
    <property type="entry name" value="GrpE"/>
</dbReference>
<dbReference type="EMBL" id="LNQE01001750">
    <property type="protein sequence ID" value="KUG09924.1"/>
    <property type="molecule type" value="Genomic_DNA"/>
</dbReference>
<dbReference type="GO" id="GO:0000774">
    <property type="term" value="F:adenyl-nucleotide exchange factor activity"/>
    <property type="evidence" value="ECO:0007669"/>
    <property type="project" value="InterPro"/>
</dbReference>
<evidence type="ECO:0000313" key="4">
    <source>
        <dbReference type="EMBL" id="KUG09924.1"/>
    </source>
</evidence>
<accession>A0A0W8EMS6</accession>
<dbReference type="GO" id="GO:0042803">
    <property type="term" value="F:protein homodimerization activity"/>
    <property type="evidence" value="ECO:0007669"/>
    <property type="project" value="InterPro"/>
</dbReference>
<protein>
    <submittedName>
        <fullName evidence="4">Heat shock protein grpe</fullName>
    </submittedName>
</protein>
<dbReference type="PANTHER" id="PTHR21237:SF23">
    <property type="entry name" value="GRPE PROTEIN HOMOLOG, MITOCHONDRIAL"/>
    <property type="match status" value="1"/>
</dbReference>
<dbReference type="InterPro" id="IPR013805">
    <property type="entry name" value="GrpE_CC"/>
</dbReference>
<dbReference type="HAMAP" id="MF_01151">
    <property type="entry name" value="GrpE"/>
    <property type="match status" value="1"/>
</dbReference>
<reference evidence="4" key="1">
    <citation type="journal article" date="2015" name="Proc. Natl. Acad. Sci. U.S.A.">
        <title>Networks of energetic and metabolic interactions define dynamics in microbial communities.</title>
        <authorList>
            <person name="Embree M."/>
            <person name="Liu J.K."/>
            <person name="Al-Bassam M.M."/>
            <person name="Zengler K."/>
        </authorList>
    </citation>
    <scope>NUCLEOTIDE SEQUENCE</scope>
</reference>
<comment type="similarity">
    <text evidence="1">Belongs to the GrpE family.</text>
</comment>
<name>A0A0W8EMS6_9ZZZZ</name>
<feature type="region of interest" description="Disordered" evidence="3">
    <location>
        <begin position="1"/>
        <end position="26"/>
    </location>
</feature>
<comment type="caution">
    <text evidence="4">The sequence shown here is derived from an EMBL/GenBank/DDBJ whole genome shotgun (WGS) entry which is preliminary data.</text>
</comment>
<gene>
    <name evidence="4" type="ORF">ASZ90_016606</name>
</gene>
<keyword evidence="2" id="KW-0143">Chaperone</keyword>
<evidence type="ECO:0000256" key="3">
    <source>
        <dbReference type="SAM" id="MobiDB-lite"/>
    </source>
</evidence>
<dbReference type="GO" id="GO:0006457">
    <property type="term" value="P:protein folding"/>
    <property type="evidence" value="ECO:0007669"/>
    <property type="project" value="InterPro"/>
</dbReference>
<dbReference type="Gene3D" id="3.90.20.20">
    <property type="match status" value="1"/>
</dbReference>
<dbReference type="AlphaFoldDB" id="A0A0W8EMS6"/>
<dbReference type="Pfam" id="PF01025">
    <property type="entry name" value="GrpE"/>
    <property type="match status" value="1"/>
</dbReference>
<organism evidence="4">
    <name type="scientific">hydrocarbon metagenome</name>
    <dbReference type="NCBI Taxonomy" id="938273"/>
    <lineage>
        <taxon>unclassified sequences</taxon>
        <taxon>metagenomes</taxon>
        <taxon>ecological metagenomes</taxon>
    </lineage>
</organism>
<dbReference type="InterPro" id="IPR009012">
    <property type="entry name" value="GrpE_head"/>
</dbReference>
<dbReference type="GO" id="GO:0051087">
    <property type="term" value="F:protein-folding chaperone binding"/>
    <property type="evidence" value="ECO:0007669"/>
    <property type="project" value="InterPro"/>
</dbReference>
<sequence>MVHDAEEVFNGLDQEKTDNSSADSITPSFEDLQREYRDLNERFLRLAADFDNYRKRMARELDARIACAIDGFALDLLEVVDNFERAAHSEDGKAQEGLEQIHKLFKSVLERQGIRPIESKGTKFDPALHEAVAAIPSPSEEGIVIEEFCCGYRMHDRVIRCAKVAVSKGQERD</sequence>
<dbReference type="CDD" id="cd00446">
    <property type="entry name" value="GrpE"/>
    <property type="match status" value="1"/>
</dbReference>